<feature type="transmembrane region" description="Helical" evidence="2">
    <location>
        <begin position="6"/>
        <end position="26"/>
    </location>
</feature>
<evidence type="ECO:0000256" key="1">
    <source>
        <dbReference type="SAM" id="MobiDB-lite"/>
    </source>
</evidence>
<keyword evidence="2" id="KW-1133">Transmembrane helix</keyword>
<sequence>MELLFELFSNPIALFILIGVISSLFNKKKEERQPQRRPVRPPGPAQPPGTARPPGPAPSRTRPAEARTEPQTGRGRGSEYEEERDVFGGSRRRHEPVEPAPVNSGNEVLSDLQKIYQERKRQAEAPQQTRSDKGRMAADEAVSRLRQRREEKQKQPEVVFQPDKEKLIEGLIWAEVLGKPRAKKPYNPVKR</sequence>
<evidence type="ECO:0000313" key="4">
    <source>
        <dbReference type="Proteomes" id="UP000279911"/>
    </source>
</evidence>
<feature type="compositionally biased region" description="Basic and acidic residues" evidence="1">
    <location>
        <begin position="130"/>
        <end position="155"/>
    </location>
</feature>
<dbReference type="RefSeq" id="WP_125481976.1">
    <property type="nucleotide sequence ID" value="NZ_RSFW01000030.1"/>
</dbReference>
<dbReference type="AlphaFoldDB" id="A0A3R9FS30"/>
<evidence type="ECO:0000256" key="2">
    <source>
        <dbReference type="SAM" id="Phobius"/>
    </source>
</evidence>
<reference evidence="4" key="1">
    <citation type="submission" date="2018-12" db="EMBL/GenBank/DDBJ databases">
        <title>Bacillus chawlae sp. nov., Bacillus glennii sp. nov., and Bacillus saganii sp. nov. Isolated from the Vehicle Assembly Building at Kennedy Space Center where the Viking Spacecraft were Assembled.</title>
        <authorList>
            <person name="Seuylemezian A."/>
            <person name="Vaishampayan P."/>
        </authorList>
    </citation>
    <scope>NUCLEOTIDE SEQUENCE [LARGE SCALE GENOMIC DNA]</scope>
    <source>
        <strain evidence="4">DSM 13966</strain>
    </source>
</reference>
<dbReference type="EMBL" id="RSFW01000030">
    <property type="protein sequence ID" value="RSD22737.1"/>
    <property type="molecule type" value="Genomic_DNA"/>
</dbReference>
<accession>A0A3R9FS30</accession>
<protein>
    <submittedName>
        <fullName evidence="3">Uncharacterized protein</fullName>
    </submittedName>
</protein>
<gene>
    <name evidence="3" type="ORF">EJA10_20885</name>
</gene>
<name>A0A3R9FS30_9BACI</name>
<evidence type="ECO:0000313" key="3">
    <source>
        <dbReference type="EMBL" id="RSD22737.1"/>
    </source>
</evidence>
<keyword evidence="2" id="KW-0472">Membrane</keyword>
<feature type="region of interest" description="Disordered" evidence="1">
    <location>
        <begin position="28"/>
        <end position="158"/>
    </location>
</feature>
<organism evidence="3 4">
    <name type="scientific">Mesobacillus subterraneus</name>
    <dbReference type="NCBI Taxonomy" id="285983"/>
    <lineage>
        <taxon>Bacteria</taxon>
        <taxon>Bacillati</taxon>
        <taxon>Bacillota</taxon>
        <taxon>Bacilli</taxon>
        <taxon>Bacillales</taxon>
        <taxon>Bacillaceae</taxon>
        <taxon>Mesobacillus</taxon>
    </lineage>
</organism>
<dbReference type="OrthoDB" id="1798639at2"/>
<proteinExistence type="predicted"/>
<feature type="compositionally biased region" description="Pro residues" evidence="1">
    <location>
        <begin position="40"/>
        <end position="57"/>
    </location>
</feature>
<keyword evidence="2" id="KW-0812">Transmembrane</keyword>
<dbReference type="Proteomes" id="UP000279911">
    <property type="component" value="Unassembled WGS sequence"/>
</dbReference>
<comment type="caution">
    <text evidence="3">The sequence shown here is derived from an EMBL/GenBank/DDBJ whole genome shotgun (WGS) entry which is preliminary data.</text>
</comment>